<keyword evidence="3" id="KW-0812">Transmembrane</keyword>
<gene>
    <name evidence="4" type="primary">fhlB</name>
    <name evidence="4" type="ORF">STA1M1_05520</name>
</gene>
<feature type="transmembrane region" description="Helical" evidence="3">
    <location>
        <begin position="192"/>
        <end position="214"/>
    </location>
</feature>
<proteinExistence type="inferred from homology"/>
<evidence type="ECO:0000256" key="1">
    <source>
        <dbReference type="ARBA" id="ARBA00010690"/>
    </source>
</evidence>
<dbReference type="EMBL" id="BROH01000001">
    <property type="protein sequence ID" value="GKY86683.1"/>
    <property type="molecule type" value="Genomic_DNA"/>
</dbReference>
<keyword evidence="4" id="KW-0969">Cilium</keyword>
<dbReference type="Pfam" id="PF01312">
    <property type="entry name" value="Bac_export_2"/>
    <property type="match status" value="1"/>
</dbReference>
<dbReference type="PANTHER" id="PTHR30531">
    <property type="entry name" value="FLAGELLAR BIOSYNTHETIC PROTEIN FLHB"/>
    <property type="match status" value="1"/>
</dbReference>
<keyword evidence="4" id="KW-0966">Cell projection</keyword>
<feature type="region of interest" description="Disordered" evidence="2">
    <location>
        <begin position="1"/>
        <end position="28"/>
    </location>
</feature>
<comment type="caution">
    <text evidence="4">The sequence shown here is derived from an EMBL/GenBank/DDBJ whole genome shotgun (WGS) entry which is preliminary data.</text>
</comment>
<accession>A0ABQ5LPK8</accession>
<feature type="transmembrane region" description="Helical" evidence="3">
    <location>
        <begin position="96"/>
        <end position="117"/>
    </location>
</feature>
<dbReference type="InterPro" id="IPR006135">
    <property type="entry name" value="T3SS_substrate_exporter"/>
</dbReference>
<feature type="transmembrane region" description="Helical" evidence="3">
    <location>
        <begin position="153"/>
        <end position="172"/>
    </location>
</feature>
<organism evidence="4 5">
    <name type="scientific">Sinisalibacter aestuarii</name>
    <dbReference type="NCBI Taxonomy" id="2949426"/>
    <lineage>
        <taxon>Bacteria</taxon>
        <taxon>Pseudomonadati</taxon>
        <taxon>Pseudomonadota</taxon>
        <taxon>Alphaproteobacteria</taxon>
        <taxon>Rhodobacterales</taxon>
        <taxon>Roseobacteraceae</taxon>
        <taxon>Sinisalibacter</taxon>
    </lineage>
</organism>
<protein>
    <submittedName>
        <fullName evidence="4">Flagellar biosynthesis protein FlhB</fullName>
    </submittedName>
</protein>
<dbReference type="Gene3D" id="3.40.1690.10">
    <property type="entry name" value="secretion proteins EscU"/>
    <property type="match status" value="1"/>
</dbReference>
<sequence length="369" mass="39882">MAEPQEEDDKQHEPSQKKLDDARRKGDVPRSADLTTAAAYGGFILVALSFGASGLQSTGASLAGLLARAGELSREMFAGGGRVVTGAMMAELGLGLMPWLLVPAAFVLIASIALRSFTVAPEKLQPKLSRIDPIANAKNKFGRGGLFEFGKSFAKLTIYSVVLAVFLWRQLPEMLGTLALTPALATVVLLDLGVRFFSLVLVIALAIGGVDYLWQRQEHLRKNRMSRKELMDEAKQNEGDPAMKQQRRQKGYDIAMNRMLSDVPGADVVVVNPTHYAVALKWSRLPGAAPVCVAKGVDEVAARIRELAAEAGVPIHSDPPTARAIHATVEIGQEIRPEHYQAIAAAIRFAEEMRRKMRARLGGGPGASR</sequence>
<evidence type="ECO:0000256" key="3">
    <source>
        <dbReference type="SAM" id="Phobius"/>
    </source>
</evidence>
<dbReference type="InterPro" id="IPR029025">
    <property type="entry name" value="T3SS_substrate_exporter_C"/>
</dbReference>
<feature type="compositionally biased region" description="Basic and acidic residues" evidence="2">
    <location>
        <begin position="9"/>
        <end position="28"/>
    </location>
</feature>
<dbReference type="SUPFAM" id="SSF160544">
    <property type="entry name" value="EscU C-terminal domain-like"/>
    <property type="match status" value="1"/>
</dbReference>
<dbReference type="Proteomes" id="UP001144205">
    <property type="component" value="Unassembled WGS sequence"/>
</dbReference>
<reference evidence="4" key="1">
    <citation type="journal article" date="2023" name="Int. J. Syst. Evol. Microbiol.">
        <title>Sinisalibacter aestuarii sp. nov., isolated from estuarine sediment of the Arakawa River.</title>
        <authorList>
            <person name="Arafat S.T."/>
            <person name="Hirano S."/>
            <person name="Sato A."/>
            <person name="Takeuchi K."/>
            <person name="Yasuda T."/>
            <person name="Terahara T."/>
            <person name="Hamada M."/>
            <person name="Kobayashi T."/>
        </authorList>
    </citation>
    <scope>NUCLEOTIDE SEQUENCE</scope>
    <source>
        <strain evidence="4">B-399</strain>
    </source>
</reference>
<comment type="similarity">
    <text evidence="1">Belongs to the type III secretion exporter family.</text>
</comment>
<keyword evidence="3" id="KW-0472">Membrane</keyword>
<keyword evidence="5" id="KW-1185">Reference proteome</keyword>
<dbReference type="PANTHER" id="PTHR30531:SF12">
    <property type="entry name" value="FLAGELLAR BIOSYNTHETIC PROTEIN FLHB"/>
    <property type="match status" value="1"/>
</dbReference>
<dbReference type="PRINTS" id="PR00950">
    <property type="entry name" value="TYPE3IMSPROT"/>
</dbReference>
<keyword evidence="4" id="KW-0282">Flagellum</keyword>
<feature type="transmembrane region" description="Helical" evidence="3">
    <location>
        <begin position="32"/>
        <end position="52"/>
    </location>
</feature>
<dbReference type="RefSeq" id="WP_281840642.1">
    <property type="nucleotide sequence ID" value="NZ_BROH01000001.1"/>
</dbReference>
<evidence type="ECO:0000313" key="5">
    <source>
        <dbReference type="Proteomes" id="UP001144205"/>
    </source>
</evidence>
<keyword evidence="3" id="KW-1133">Transmembrane helix</keyword>
<evidence type="ECO:0000313" key="4">
    <source>
        <dbReference type="EMBL" id="GKY86683.1"/>
    </source>
</evidence>
<name>A0ABQ5LPK8_9RHOB</name>
<evidence type="ECO:0000256" key="2">
    <source>
        <dbReference type="SAM" id="MobiDB-lite"/>
    </source>
</evidence>